<keyword evidence="6 8" id="KW-0687">Ribonucleoprotein</keyword>
<gene>
    <name evidence="8" type="primary">rpsT</name>
    <name evidence="9" type="ORF">DKG74_19920</name>
</gene>
<evidence type="ECO:0000256" key="3">
    <source>
        <dbReference type="ARBA" id="ARBA00022730"/>
    </source>
</evidence>
<evidence type="ECO:0000313" key="10">
    <source>
        <dbReference type="Proteomes" id="UP000245461"/>
    </source>
</evidence>
<dbReference type="InterPro" id="IPR036510">
    <property type="entry name" value="Ribosomal_bS20_sf"/>
</dbReference>
<sequence length="91" mass="9673">MANTESAKKRVRVTERRTAVNRARVSRIRTFIKKVETALEAGDAAAAKAAFAAAEPEIARGVIKGVLPKNTASRKISRLSARVKALGASAN</sequence>
<dbReference type="SUPFAM" id="SSF46992">
    <property type="entry name" value="Ribosomal protein S20"/>
    <property type="match status" value="1"/>
</dbReference>
<dbReference type="EMBL" id="QGLE01000017">
    <property type="protein sequence ID" value="PWR18116.1"/>
    <property type="molecule type" value="Genomic_DNA"/>
</dbReference>
<dbReference type="Pfam" id="PF01649">
    <property type="entry name" value="Ribosomal_S20p"/>
    <property type="match status" value="1"/>
</dbReference>
<dbReference type="RefSeq" id="WP_109907935.1">
    <property type="nucleotide sequence ID" value="NZ_QGLE01000017.1"/>
</dbReference>
<comment type="function">
    <text evidence="1 8">Binds directly to 16S ribosomal RNA.</text>
</comment>
<evidence type="ECO:0000256" key="4">
    <source>
        <dbReference type="ARBA" id="ARBA00022884"/>
    </source>
</evidence>
<dbReference type="InterPro" id="IPR002583">
    <property type="entry name" value="Ribosomal_bS20"/>
</dbReference>
<dbReference type="HAMAP" id="MF_00500">
    <property type="entry name" value="Ribosomal_bS20"/>
    <property type="match status" value="1"/>
</dbReference>
<evidence type="ECO:0000256" key="5">
    <source>
        <dbReference type="ARBA" id="ARBA00022980"/>
    </source>
</evidence>
<keyword evidence="3 8" id="KW-0699">rRNA-binding</keyword>
<reference evidence="9 10" key="1">
    <citation type="submission" date="2018-05" db="EMBL/GenBank/DDBJ databases">
        <title>Zavarzinia sp. HR-AS.</title>
        <authorList>
            <person name="Lee Y."/>
            <person name="Jeon C.O."/>
        </authorList>
    </citation>
    <scope>NUCLEOTIDE SEQUENCE [LARGE SCALE GENOMIC DNA]</scope>
    <source>
        <strain evidence="9 10">HR-AS</strain>
    </source>
</reference>
<keyword evidence="5 8" id="KW-0689">Ribosomal protein</keyword>
<dbReference type="GO" id="GO:0070181">
    <property type="term" value="F:small ribosomal subunit rRNA binding"/>
    <property type="evidence" value="ECO:0007669"/>
    <property type="project" value="TreeGrafter"/>
</dbReference>
<organism evidence="9 10">
    <name type="scientific">Zavarzinia aquatilis</name>
    <dbReference type="NCBI Taxonomy" id="2211142"/>
    <lineage>
        <taxon>Bacteria</taxon>
        <taxon>Pseudomonadati</taxon>
        <taxon>Pseudomonadota</taxon>
        <taxon>Alphaproteobacteria</taxon>
        <taxon>Rhodospirillales</taxon>
        <taxon>Zavarziniaceae</taxon>
        <taxon>Zavarzinia</taxon>
    </lineage>
</organism>
<dbReference type="FunFam" id="1.20.58.110:FF:000001">
    <property type="entry name" value="30S ribosomal protein S20"/>
    <property type="match status" value="1"/>
</dbReference>
<evidence type="ECO:0000256" key="6">
    <source>
        <dbReference type="ARBA" id="ARBA00023274"/>
    </source>
</evidence>
<name>A0A317DW69_9PROT</name>
<comment type="similarity">
    <text evidence="2 8">Belongs to the bacterial ribosomal protein bS20 family.</text>
</comment>
<dbReference type="PANTHER" id="PTHR33398:SF1">
    <property type="entry name" value="SMALL RIBOSOMAL SUBUNIT PROTEIN BS20C"/>
    <property type="match status" value="1"/>
</dbReference>
<evidence type="ECO:0000256" key="7">
    <source>
        <dbReference type="ARBA" id="ARBA00035136"/>
    </source>
</evidence>
<proteinExistence type="inferred from homology"/>
<evidence type="ECO:0000256" key="8">
    <source>
        <dbReference type="HAMAP-Rule" id="MF_00500"/>
    </source>
</evidence>
<accession>A0A317DW69</accession>
<keyword evidence="4 8" id="KW-0694">RNA-binding</keyword>
<evidence type="ECO:0000313" key="9">
    <source>
        <dbReference type="EMBL" id="PWR18116.1"/>
    </source>
</evidence>
<protein>
    <recommendedName>
        <fullName evidence="7 8">Small ribosomal subunit protein bS20</fullName>
    </recommendedName>
</protein>
<dbReference type="Gene3D" id="1.20.58.110">
    <property type="entry name" value="Ribosomal protein S20"/>
    <property type="match status" value="1"/>
</dbReference>
<dbReference type="NCBIfam" id="TIGR00029">
    <property type="entry name" value="S20"/>
    <property type="match status" value="1"/>
</dbReference>
<dbReference type="GO" id="GO:0015935">
    <property type="term" value="C:small ribosomal subunit"/>
    <property type="evidence" value="ECO:0007669"/>
    <property type="project" value="TreeGrafter"/>
</dbReference>
<dbReference type="AlphaFoldDB" id="A0A317DW69"/>
<dbReference type="PANTHER" id="PTHR33398">
    <property type="entry name" value="30S RIBOSOMAL PROTEIN S20"/>
    <property type="match status" value="1"/>
</dbReference>
<evidence type="ECO:0000256" key="2">
    <source>
        <dbReference type="ARBA" id="ARBA00007634"/>
    </source>
</evidence>
<evidence type="ECO:0000256" key="1">
    <source>
        <dbReference type="ARBA" id="ARBA00003134"/>
    </source>
</evidence>
<dbReference type="Proteomes" id="UP000245461">
    <property type="component" value="Unassembled WGS sequence"/>
</dbReference>
<dbReference type="GO" id="GO:0003735">
    <property type="term" value="F:structural constituent of ribosome"/>
    <property type="evidence" value="ECO:0007669"/>
    <property type="project" value="InterPro"/>
</dbReference>
<dbReference type="GO" id="GO:0006412">
    <property type="term" value="P:translation"/>
    <property type="evidence" value="ECO:0007669"/>
    <property type="project" value="UniProtKB-UniRule"/>
</dbReference>
<dbReference type="OrthoDB" id="9807974at2"/>
<comment type="caution">
    <text evidence="9">The sequence shown here is derived from an EMBL/GenBank/DDBJ whole genome shotgun (WGS) entry which is preliminary data.</text>
</comment>
<keyword evidence="10" id="KW-1185">Reference proteome</keyword>